<keyword evidence="2" id="KW-1185">Reference proteome</keyword>
<dbReference type="AlphaFoldDB" id="A0A316GLA0"/>
<dbReference type="RefSeq" id="WP_109666406.1">
    <property type="nucleotide sequence ID" value="NZ_QGGW01000002.1"/>
</dbReference>
<gene>
    <name evidence="1" type="ORF">C7455_102146</name>
</gene>
<comment type="caution">
    <text evidence="1">The sequence shown here is derived from an EMBL/GenBank/DDBJ whole genome shotgun (WGS) entry which is preliminary data.</text>
</comment>
<dbReference type="InterPro" id="IPR024651">
    <property type="entry name" value="FAD-SLDH_ssu"/>
</dbReference>
<protein>
    <submittedName>
        <fullName evidence="1">D-sorbitol dehydrogenase-like protein</fullName>
    </submittedName>
</protein>
<evidence type="ECO:0000313" key="2">
    <source>
        <dbReference type="Proteomes" id="UP000245708"/>
    </source>
</evidence>
<dbReference type="OrthoDB" id="8478903at2"/>
<dbReference type="Pfam" id="PF12318">
    <property type="entry name" value="FAD-SLDH"/>
    <property type="match status" value="1"/>
</dbReference>
<dbReference type="EMBL" id="QGGW01000002">
    <property type="protein sequence ID" value="PWK61457.1"/>
    <property type="molecule type" value="Genomic_DNA"/>
</dbReference>
<reference evidence="1 2" key="1">
    <citation type="submission" date="2018-05" db="EMBL/GenBank/DDBJ databases">
        <title>Genomic Encyclopedia of Type Strains, Phase IV (KMG-IV): sequencing the most valuable type-strain genomes for metagenomic binning, comparative biology and taxonomic classification.</title>
        <authorList>
            <person name="Goeker M."/>
        </authorList>
    </citation>
    <scope>NUCLEOTIDE SEQUENCE [LARGE SCALE GENOMIC DNA]</scope>
    <source>
        <strain evidence="1 2">DSM 16097</strain>
    </source>
</reference>
<proteinExistence type="predicted"/>
<dbReference type="Proteomes" id="UP000245708">
    <property type="component" value="Unassembled WGS sequence"/>
</dbReference>
<evidence type="ECO:0000313" key="1">
    <source>
        <dbReference type="EMBL" id="PWK61457.1"/>
    </source>
</evidence>
<accession>A0A316GLA0</accession>
<organism evidence="1 2">
    <name type="scientific">Roseicyclus mahoneyensis</name>
    <dbReference type="NCBI Taxonomy" id="164332"/>
    <lineage>
        <taxon>Bacteria</taxon>
        <taxon>Pseudomonadati</taxon>
        <taxon>Pseudomonadota</taxon>
        <taxon>Alphaproteobacteria</taxon>
        <taxon>Rhodobacterales</taxon>
        <taxon>Roseobacteraceae</taxon>
        <taxon>Roseicyclus</taxon>
    </lineage>
</organism>
<sequence length="165" mass="17601">MTHHPSRRLVLGGMVALHAVALARIAPGQTPLPSRTGPIGAEDFMALSQRMTGHDRLSPTLGARFLEVLAETGRAPALQTLYASASGASGGAPEDQDDIVQLLLHGWYLGRIEIDGQTHLIGYEQTLMGRVTADILPLRSYCGGTMGFWALPPDTGPLPLREAQP</sequence>
<name>A0A316GLA0_9RHOB</name>